<dbReference type="EMBL" id="FQ312005">
    <property type="protein sequence ID" value="CBW26018.1"/>
    <property type="molecule type" value="Genomic_DNA"/>
</dbReference>
<sequence length="198" mass="22974">MQPNYQETQKQKLELKTIDFVGLFVVFCSVVSIFDERYYLSDLLSSFRFQYLNFLVAWLLYTLVIRKKIFIVSALIPIALNLFYLAPTWIVDKIDKADLKIYFANLLSSNDKYDLVINDILKKSPNLVVLQEVTQAWEKELSKLSKKYPYKVVVSREDNFGIAVYSSIEFKSYRTFISSAGLESLLVALKVSNENITM</sequence>
<dbReference type="InterPro" id="IPR036691">
    <property type="entry name" value="Endo/exonu/phosph_ase_sf"/>
</dbReference>
<proteinExistence type="predicted"/>
<gene>
    <name evidence="2" type="ordered locus">BMS_1139</name>
</gene>
<organism evidence="2 3">
    <name type="scientific">Halobacteriovorax marinus (strain ATCC BAA-682 / DSM 15412 / SJ)</name>
    <name type="common">Bacteriovorax marinus</name>
    <dbReference type="NCBI Taxonomy" id="862908"/>
    <lineage>
        <taxon>Bacteria</taxon>
        <taxon>Pseudomonadati</taxon>
        <taxon>Bdellovibrionota</taxon>
        <taxon>Bacteriovoracia</taxon>
        <taxon>Bacteriovoracales</taxon>
        <taxon>Halobacteriovoraceae</taxon>
        <taxon>Halobacteriovorax</taxon>
    </lineage>
</organism>
<dbReference type="STRING" id="862908.BMS_1139"/>
<dbReference type="PATRIC" id="fig|862908.3.peg.1086"/>
<dbReference type="SUPFAM" id="SSF56219">
    <property type="entry name" value="DNase I-like"/>
    <property type="match status" value="1"/>
</dbReference>
<dbReference type="Proteomes" id="UP000008963">
    <property type="component" value="Chromosome"/>
</dbReference>
<feature type="transmembrane region" description="Helical" evidence="1">
    <location>
        <begin position="69"/>
        <end position="90"/>
    </location>
</feature>
<dbReference type="eggNOG" id="COG3021">
    <property type="taxonomic scope" value="Bacteria"/>
</dbReference>
<evidence type="ECO:0000313" key="3">
    <source>
        <dbReference type="Proteomes" id="UP000008963"/>
    </source>
</evidence>
<accession>E1WYH0</accession>
<dbReference type="Gene3D" id="3.60.10.10">
    <property type="entry name" value="Endonuclease/exonuclease/phosphatase"/>
    <property type="match status" value="1"/>
</dbReference>
<name>E1WYH0_HALMS</name>
<dbReference type="KEGG" id="bmx:BMS_1139"/>
<keyword evidence="1" id="KW-0472">Membrane</keyword>
<dbReference type="AlphaFoldDB" id="E1WYH0"/>
<keyword evidence="1" id="KW-1133">Transmembrane helix</keyword>
<evidence type="ECO:0000256" key="1">
    <source>
        <dbReference type="SAM" id="Phobius"/>
    </source>
</evidence>
<protein>
    <submittedName>
        <fullName evidence="2">Membrane protein</fullName>
    </submittedName>
</protein>
<feature type="transmembrane region" description="Helical" evidence="1">
    <location>
        <begin position="46"/>
        <end position="64"/>
    </location>
</feature>
<feature type="transmembrane region" description="Helical" evidence="1">
    <location>
        <begin position="20"/>
        <end position="40"/>
    </location>
</feature>
<keyword evidence="1" id="KW-0812">Transmembrane</keyword>
<dbReference type="HOGENOM" id="CLU_1376479_0_0_7"/>
<keyword evidence="3" id="KW-1185">Reference proteome</keyword>
<evidence type="ECO:0000313" key="2">
    <source>
        <dbReference type="EMBL" id="CBW26018.1"/>
    </source>
</evidence>
<reference evidence="3" key="1">
    <citation type="journal article" date="2013" name="ISME J.">
        <title>A small predatory core genome in the divergent marine Bacteriovorax marinus SJ and the terrestrial Bdellovibrio bacteriovorus.</title>
        <authorList>
            <person name="Crossman L.C."/>
            <person name="Chen H."/>
            <person name="Cerdeno-Tarraga A.M."/>
            <person name="Brooks K."/>
            <person name="Quail M.A."/>
            <person name="Pineiro S.A."/>
            <person name="Hobley L."/>
            <person name="Sockett R.E."/>
            <person name="Bentley S.D."/>
            <person name="Parkhill J."/>
            <person name="Williams H.N."/>
            <person name="Stine O.C."/>
        </authorList>
    </citation>
    <scope>NUCLEOTIDE SEQUENCE [LARGE SCALE GENOMIC DNA]</scope>
    <source>
        <strain evidence="3">ATCC BAA-682 / DSM 15412 / SJ</strain>
    </source>
</reference>